<sequence>MERRSHSFDPKTKSVGVKKGKERNPRDEDEKVPLAPSSQKQSPFELHAIIILYMWPSSEQTGDHQAQLTCAFGYSWVYSPSSLFWLRSLTIALSTHITLAQTIRDWARRCTRYIRLSFCLYSFVFLLLFLILPFLIILQNSFNISLSSLYDSFVVCSFCLLLIFMILILLLYPRFLLSSYVGLPSSISLRYTK</sequence>
<reference evidence="3" key="1">
    <citation type="submission" date="2022-08" db="EMBL/GenBank/DDBJ databases">
        <authorList>
            <consortium name="DOE Joint Genome Institute"/>
            <person name="Min B."/>
            <person name="Riley R."/>
            <person name="Sierra-Patev S."/>
            <person name="Naranjo-Ortiz M."/>
            <person name="Looney B."/>
            <person name="Konkel Z."/>
            <person name="Slot J.C."/>
            <person name="Sakamoto Y."/>
            <person name="Steenwyk J.L."/>
            <person name="Rokas A."/>
            <person name="Carro J."/>
            <person name="Camarero S."/>
            <person name="Ferreira P."/>
            <person name="Molpeceres G."/>
            <person name="Ruiz-Duenas F.J."/>
            <person name="Serrano A."/>
            <person name="Henrissat B."/>
            <person name="Drula E."/>
            <person name="Hughes K.W."/>
            <person name="Mata J.L."/>
            <person name="Ishikawa N.K."/>
            <person name="Vargas-Isla R."/>
            <person name="Ushijima S."/>
            <person name="Smith C.A."/>
            <person name="Ahrendt S."/>
            <person name="Andreopoulos W."/>
            <person name="He G."/>
            <person name="Labutti K."/>
            <person name="Lipzen A."/>
            <person name="Ng V."/>
            <person name="Sandor L."/>
            <person name="Barry K."/>
            <person name="Martinez A.T."/>
            <person name="Xiao Y."/>
            <person name="Gibbons J.G."/>
            <person name="Terashima K."/>
            <person name="Hibbett D.S."/>
            <person name="Grigoriev I.V."/>
        </authorList>
    </citation>
    <scope>NUCLEOTIDE SEQUENCE</scope>
    <source>
        <strain evidence="3">TFB10291</strain>
    </source>
</reference>
<keyword evidence="2" id="KW-0812">Transmembrane</keyword>
<dbReference type="EMBL" id="MU793436">
    <property type="protein sequence ID" value="KAJ3783101.1"/>
    <property type="molecule type" value="Genomic_DNA"/>
</dbReference>
<proteinExistence type="predicted"/>
<dbReference type="Proteomes" id="UP001163798">
    <property type="component" value="Unassembled WGS sequence"/>
</dbReference>
<accession>A0AA38KEQ9</accession>
<dbReference type="AlphaFoldDB" id="A0AA38KEQ9"/>
<keyword evidence="2" id="KW-1133">Transmembrane helix</keyword>
<feature type="compositionally biased region" description="Basic and acidic residues" evidence="1">
    <location>
        <begin position="22"/>
        <end position="32"/>
    </location>
</feature>
<comment type="caution">
    <text evidence="3">The sequence shown here is derived from an EMBL/GenBank/DDBJ whole genome shotgun (WGS) entry which is preliminary data.</text>
</comment>
<keyword evidence="4" id="KW-1185">Reference proteome</keyword>
<protein>
    <submittedName>
        <fullName evidence="3">Uncharacterized protein</fullName>
    </submittedName>
</protein>
<feature type="compositionally biased region" description="Basic and acidic residues" evidence="1">
    <location>
        <begin position="1"/>
        <end position="12"/>
    </location>
</feature>
<evidence type="ECO:0000256" key="1">
    <source>
        <dbReference type="SAM" id="MobiDB-lite"/>
    </source>
</evidence>
<feature type="transmembrane region" description="Helical" evidence="2">
    <location>
        <begin position="150"/>
        <end position="172"/>
    </location>
</feature>
<evidence type="ECO:0000313" key="4">
    <source>
        <dbReference type="Proteomes" id="UP001163798"/>
    </source>
</evidence>
<evidence type="ECO:0000313" key="3">
    <source>
        <dbReference type="EMBL" id="KAJ3783101.1"/>
    </source>
</evidence>
<feature type="transmembrane region" description="Helical" evidence="2">
    <location>
        <begin position="118"/>
        <end position="138"/>
    </location>
</feature>
<organism evidence="3 4">
    <name type="scientific">Lentinula aff. detonsa</name>
    <dbReference type="NCBI Taxonomy" id="2804958"/>
    <lineage>
        <taxon>Eukaryota</taxon>
        <taxon>Fungi</taxon>
        <taxon>Dikarya</taxon>
        <taxon>Basidiomycota</taxon>
        <taxon>Agaricomycotina</taxon>
        <taxon>Agaricomycetes</taxon>
        <taxon>Agaricomycetidae</taxon>
        <taxon>Agaricales</taxon>
        <taxon>Marasmiineae</taxon>
        <taxon>Omphalotaceae</taxon>
        <taxon>Lentinula</taxon>
    </lineage>
</organism>
<keyword evidence="2" id="KW-0472">Membrane</keyword>
<name>A0AA38KEQ9_9AGAR</name>
<gene>
    <name evidence="3" type="ORF">GGU10DRAFT_60968</name>
</gene>
<evidence type="ECO:0000256" key="2">
    <source>
        <dbReference type="SAM" id="Phobius"/>
    </source>
</evidence>
<feature type="region of interest" description="Disordered" evidence="1">
    <location>
        <begin position="1"/>
        <end position="40"/>
    </location>
</feature>